<proteinExistence type="predicted"/>
<dbReference type="AlphaFoldDB" id="A0A4Y2JJS6"/>
<accession>A0A4Y2JJS6</accession>
<organism evidence="1 2">
    <name type="scientific">Araneus ventricosus</name>
    <name type="common">Orbweaver spider</name>
    <name type="synonym">Epeira ventricosa</name>
    <dbReference type="NCBI Taxonomy" id="182803"/>
    <lineage>
        <taxon>Eukaryota</taxon>
        <taxon>Metazoa</taxon>
        <taxon>Ecdysozoa</taxon>
        <taxon>Arthropoda</taxon>
        <taxon>Chelicerata</taxon>
        <taxon>Arachnida</taxon>
        <taxon>Araneae</taxon>
        <taxon>Araneomorphae</taxon>
        <taxon>Entelegynae</taxon>
        <taxon>Araneoidea</taxon>
        <taxon>Araneidae</taxon>
        <taxon>Araneus</taxon>
    </lineage>
</organism>
<reference evidence="1 2" key="1">
    <citation type="journal article" date="2019" name="Sci. Rep.">
        <title>Orb-weaving spider Araneus ventricosus genome elucidates the spidroin gene catalogue.</title>
        <authorList>
            <person name="Kono N."/>
            <person name="Nakamura H."/>
            <person name="Ohtoshi R."/>
            <person name="Moran D.A.P."/>
            <person name="Shinohara A."/>
            <person name="Yoshida Y."/>
            <person name="Fujiwara M."/>
            <person name="Mori M."/>
            <person name="Tomita M."/>
            <person name="Arakawa K."/>
        </authorList>
    </citation>
    <scope>NUCLEOTIDE SEQUENCE [LARGE SCALE GENOMIC DNA]</scope>
</reference>
<dbReference type="Proteomes" id="UP000499080">
    <property type="component" value="Unassembled WGS sequence"/>
</dbReference>
<gene>
    <name evidence="1" type="ORF">AVEN_267897_1</name>
</gene>
<dbReference type="EMBL" id="BGPR01110933">
    <property type="protein sequence ID" value="GBM90591.1"/>
    <property type="molecule type" value="Genomic_DNA"/>
</dbReference>
<protein>
    <submittedName>
        <fullName evidence="1">Uncharacterized protein</fullName>
    </submittedName>
</protein>
<evidence type="ECO:0000313" key="2">
    <source>
        <dbReference type="Proteomes" id="UP000499080"/>
    </source>
</evidence>
<keyword evidence="2" id="KW-1185">Reference proteome</keyword>
<name>A0A4Y2JJS6_ARAVE</name>
<comment type="caution">
    <text evidence="1">The sequence shown here is derived from an EMBL/GenBank/DDBJ whole genome shotgun (WGS) entry which is preliminary data.</text>
</comment>
<sequence length="82" mass="9596">MPPFQPALAIDIRRISRSTCKETSGATFLYTFPEFRGSDGDQCIEENTPTIAEMRQDLDILKRGVQHRSTNFEKQYEYEQYK</sequence>
<evidence type="ECO:0000313" key="1">
    <source>
        <dbReference type="EMBL" id="GBM90591.1"/>
    </source>
</evidence>